<feature type="binding site" evidence="6">
    <location>
        <begin position="155"/>
        <end position="157"/>
    </location>
    <ligand>
        <name>ATP</name>
        <dbReference type="ChEBI" id="CHEBI:30616"/>
    </ligand>
</feature>
<evidence type="ECO:0000313" key="7">
    <source>
        <dbReference type="EMBL" id="OGK66261.1"/>
    </source>
</evidence>
<evidence type="ECO:0000313" key="8">
    <source>
        <dbReference type="Proteomes" id="UP000178450"/>
    </source>
</evidence>
<feature type="binding site" evidence="6">
    <location>
        <begin position="203"/>
        <end position="206"/>
    </location>
    <ligand>
        <name>ATP</name>
        <dbReference type="ChEBI" id="CHEBI:30616"/>
    </ligand>
</feature>
<keyword evidence="1 6" id="KW-0963">Cytoplasm</keyword>
<evidence type="ECO:0000256" key="1">
    <source>
        <dbReference type="ARBA" id="ARBA00022490"/>
    </source>
</evidence>
<dbReference type="InterPro" id="IPR043129">
    <property type="entry name" value="ATPase_NBD"/>
</dbReference>
<dbReference type="InterPro" id="IPR004753">
    <property type="entry name" value="MreB"/>
</dbReference>
<gene>
    <name evidence="6" type="primary">mreB</name>
    <name evidence="7" type="ORF">A2209_01375</name>
</gene>
<organism evidence="7 8">
    <name type="scientific">Candidatus Roizmanbacteria bacterium RIFOXYA1_FULL_41_12</name>
    <dbReference type="NCBI Taxonomy" id="1802082"/>
    <lineage>
        <taxon>Bacteria</taxon>
        <taxon>Candidatus Roizmaniibacteriota</taxon>
    </lineage>
</organism>
<evidence type="ECO:0000256" key="5">
    <source>
        <dbReference type="ARBA" id="ARBA00023458"/>
    </source>
</evidence>
<dbReference type="HAMAP" id="MF_02207">
    <property type="entry name" value="MreB"/>
    <property type="match status" value="1"/>
</dbReference>
<dbReference type="InterPro" id="IPR056546">
    <property type="entry name" value="MreB_MamK-like"/>
</dbReference>
<proteinExistence type="inferred from homology"/>
<dbReference type="SUPFAM" id="SSF53067">
    <property type="entry name" value="Actin-like ATPase domain"/>
    <property type="match status" value="2"/>
</dbReference>
<dbReference type="GO" id="GO:0005524">
    <property type="term" value="F:ATP binding"/>
    <property type="evidence" value="ECO:0007669"/>
    <property type="project" value="UniProtKB-KW"/>
</dbReference>
<dbReference type="EMBL" id="MGBG01000009">
    <property type="protein sequence ID" value="OGK66261.1"/>
    <property type="molecule type" value="Genomic_DNA"/>
</dbReference>
<evidence type="ECO:0000256" key="2">
    <source>
        <dbReference type="ARBA" id="ARBA00022741"/>
    </source>
</evidence>
<protein>
    <recommendedName>
        <fullName evidence="6">Cell shape-determining protein MreB</fullName>
    </recommendedName>
</protein>
<comment type="caution">
    <text evidence="7">The sequence shown here is derived from an EMBL/GenBank/DDBJ whole genome shotgun (WGS) entry which is preliminary data.</text>
</comment>
<comment type="subunit">
    <text evidence="6">Forms polymers.</text>
</comment>
<dbReference type="PANTHER" id="PTHR42749:SF1">
    <property type="entry name" value="CELL SHAPE-DETERMINING PROTEIN MREB"/>
    <property type="match status" value="1"/>
</dbReference>
<evidence type="ECO:0000256" key="6">
    <source>
        <dbReference type="HAMAP-Rule" id="MF_02207"/>
    </source>
</evidence>
<dbReference type="NCBIfam" id="TIGR00904">
    <property type="entry name" value="mreB"/>
    <property type="match status" value="1"/>
</dbReference>
<dbReference type="GO" id="GO:0000902">
    <property type="term" value="P:cell morphogenesis"/>
    <property type="evidence" value="ECO:0007669"/>
    <property type="project" value="InterPro"/>
</dbReference>
<dbReference type="PRINTS" id="PR01652">
    <property type="entry name" value="SHAPEPROTEIN"/>
</dbReference>
<dbReference type="GO" id="GO:0008360">
    <property type="term" value="P:regulation of cell shape"/>
    <property type="evidence" value="ECO:0007669"/>
    <property type="project" value="UniProtKB-UniRule"/>
</dbReference>
<comment type="function">
    <text evidence="6">Forms membrane-associated dynamic filaments that are essential for cell shape determination. Acts by regulating cell wall synthesis and cell elongation, and thus cell shape. A feedback loop between cell geometry and MreB localization may maintain elongated cell shape by targeting cell wall growth to regions of negative cell wall curvature.</text>
</comment>
<dbReference type="NCBIfam" id="NF010539">
    <property type="entry name" value="PRK13927.1"/>
    <property type="match status" value="1"/>
</dbReference>
<accession>A0A1F7KEH8</accession>
<keyword evidence="4 6" id="KW-0133">Cell shape</keyword>
<dbReference type="PANTHER" id="PTHR42749">
    <property type="entry name" value="CELL SHAPE-DETERMINING PROTEIN MREB"/>
    <property type="match status" value="1"/>
</dbReference>
<comment type="caution">
    <text evidence="6">Lacks conserved residue(s) required for the propagation of feature annotation.</text>
</comment>
<reference evidence="7 8" key="1">
    <citation type="journal article" date="2016" name="Nat. Commun.">
        <title>Thousands of microbial genomes shed light on interconnected biogeochemical processes in an aquifer system.</title>
        <authorList>
            <person name="Anantharaman K."/>
            <person name="Brown C.T."/>
            <person name="Hug L.A."/>
            <person name="Sharon I."/>
            <person name="Castelle C.J."/>
            <person name="Probst A.J."/>
            <person name="Thomas B.C."/>
            <person name="Singh A."/>
            <person name="Wilkins M.J."/>
            <person name="Karaoz U."/>
            <person name="Brodie E.L."/>
            <person name="Williams K.H."/>
            <person name="Hubbard S.S."/>
            <person name="Banfield J.F."/>
        </authorList>
    </citation>
    <scope>NUCLEOTIDE SEQUENCE [LARGE SCALE GENOMIC DNA]</scope>
</reference>
<dbReference type="Proteomes" id="UP000178450">
    <property type="component" value="Unassembled WGS sequence"/>
</dbReference>
<keyword evidence="2 6" id="KW-0547">Nucleotide-binding</keyword>
<evidence type="ECO:0000256" key="4">
    <source>
        <dbReference type="ARBA" id="ARBA00022960"/>
    </source>
</evidence>
<comment type="similarity">
    <text evidence="5 6">Belongs to the FtsA/MreB family.</text>
</comment>
<dbReference type="AlphaFoldDB" id="A0A1F7KEH8"/>
<dbReference type="GO" id="GO:0005737">
    <property type="term" value="C:cytoplasm"/>
    <property type="evidence" value="ECO:0007669"/>
    <property type="project" value="UniProtKB-SubCell"/>
</dbReference>
<sequence>MFSKRVGIDLGTANTLVYLEGKGIILNEATVVAYSVYEKKIVAVGSQAKEMLGRTPGTIIATHPMKDGVIAEYTVTRAMIRYFLNKALGNFFFKPDIIISIPGGATQVERRAIANACYSAGARHVYLIDEPIAAAIGAKISIAEASGNLIINIGGGTTEVAVISLGELVAYQSERVAGSKIEQAIVGHLRKKHNLIIGERSVEELKIKHATAYLKEAKADKMILVKGRDLRYGLPKHIEISERELSESIQKPLKGISYTAKHVLEHIPPEISADIAEKGAIISGGSAMLHNLDKYLSDELNFPVFVAEDPLLCVIRGLGLIAENFELYRQAAGKI</sequence>
<comment type="subcellular location">
    <subcellularLocation>
        <location evidence="6">Cytoplasm</location>
    </subcellularLocation>
    <text evidence="6">Membrane-associated.</text>
</comment>
<dbReference type="Gene3D" id="3.30.420.40">
    <property type="match status" value="3"/>
</dbReference>
<evidence type="ECO:0000256" key="3">
    <source>
        <dbReference type="ARBA" id="ARBA00022840"/>
    </source>
</evidence>
<feature type="binding site" evidence="6">
    <location>
        <begin position="12"/>
        <end position="14"/>
    </location>
    <ligand>
        <name>ATP</name>
        <dbReference type="ChEBI" id="CHEBI:30616"/>
    </ligand>
</feature>
<keyword evidence="3 6" id="KW-0067">ATP-binding</keyword>
<dbReference type="Pfam" id="PF06723">
    <property type="entry name" value="MreB_Mbl"/>
    <property type="match status" value="1"/>
</dbReference>
<dbReference type="CDD" id="cd10225">
    <property type="entry name" value="ASKHA_NBD_MreB-like"/>
    <property type="match status" value="1"/>
</dbReference>
<name>A0A1F7KEH8_9BACT</name>